<evidence type="ECO:0000313" key="2">
    <source>
        <dbReference type="EMBL" id="WWX21964.1"/>
    </source>
</evidence>
<dbReference type="InterPro" id="IPR050194">
    <property type="entry name" value="Glycosyltransferase_grp1"/>
</dbReference>
<evidence type="ECO:0000259" key="1">
    <source>
        <dbReference type="Pfam" id="PF00534"/>
    </source>
</evidence>
<dbReference type="SUPFAM" id="SSF53756">
    <property type="entry name" value="UDP-Glycosyltransferase/glycogen phosphorylase"/>
    <property type="match status" value="1"/>
</dbReference>
<feature type="domain" description="Glycosyl transferase family 1" evidence="1">
    <location>
        <begin position="205"/>
        <end position="349"/>
    </location>
</feature>
<dbReference type="PANTHER" id="PTHR45947">
    <property type="entry name" value="SULFOQUINOVOSYL TRANSFERASE SQD2"/>
    <property type="match status" value="1"/>
</dbReference>
<evidence type="ECO:0000313" key="3">
    <source>
        <dbReference type="Proteomes" id="UP001385389"/>
    </source>
</evidence>
<keyword evidence="2" id="KW-0328">Glycosyltransferase</keyword>
<dbReference type="EMBL" id="CP146609">
    <property type="protein sequence ID" value="WWX21964.1"/>
    <property type="molecule type" value="Genomic_DNA"/>
</dbReference>
<dbReference type="PANTHER" id="PTHR45947:SF3">
    <property type="entry name" value="SULFOQUINOVOSYL TRANSFERASE SQD2"/>
    <property type="match status" value="1"/>
</dbReference>
<keyword evidence="3" id="KW-1185">Reference proteome</keyword>
<name>A0ABZ2IX04_9BACT</name>
<proteinExistence type="predicted"/>
<organism evidence="2 3">
    <name type="scientific">Pseudodesulfovibrio methanolicus</name>
    <dbReference type="NCBI Taxonomy" id="3126690"/>
    <lineage>
        <taxon>Bacteria</taxon>
        <taxon>Pseudomonadati</taxon>
        <taxon>Thermodesulfobacteriota</taxon>
        <taxon>Desulfovibrionia</taxon>
        <taxon>Desulfovibrionales</taxon>
        <taxon>Desulfovibrionaceae</taxon>
    </lineage>
</organism>
<gene>
    <name evidence="2" type="ORF">V8V93_16155</name>
</gene>
<accession>A0ABZ2IX04</accession>
<reference evidence="2 3" key="1">
    <citation type="submission" date="2024-03" db="EMBL/GenBank/DDBJ databases">
        <title>Phenotype and Genome Characterization of a Sulfate-Reducing Bacterium Pseudodesulfovibrio sp. strain 5S69, isolated from Petroleum Reservoir in Tatarstan (Russia).</title>
        <authorList>
            <person name="Bidzhieva S.K."/>
            <person name="Kadnikov V."/>
            <person name="Tourova T.P."/>
            <person name="Samigullina S.R."/>
            <person name="Sokolova D.S."/>
            <person name="Poltaraus A.B."/>
            <person name="Avtukh A.N."/>
            <person name="Tereshina V.M."/>
            <person name="Mardanov A.V."/>
            <person name="Nazina T.N."/>
        </authorList>
    </citation>
    <scope>NUCLEOTIDE SEQUENCE [LARGE SCALE GENOMIC DNA]</scope>
    <source>
        <strain evidence="2 3">5S69</strain>
    </source>
</reference>
<sequence>MKPPLFILDQWASPNLQAGTSKNWLYAGLGESFNVAMVNADTPFVKKRIGCACLAKALLARPMDLRREYHRQLEWAAKFPAAFKARTRRFQKALDRTVGIGATFQVGCLFGPVKAQGMVHFSYHDQNVAMVERLWPDWMPRRFSRLRERFYELERASMQAKDMVFTYSECTRRSMIEDYGLPPERVMVAPTACKIPYPDADRVLAGRKEKLLFAATEFYRKGGDLVFEAFKELRRRRPGLELVLVGVAADEPLPEGARHLGLVPFGTLMEEYLSASLILHPARHDAYPNVLKEAQACGLPAVVSDSMGIPEIVTHGETGVVMERNDVPTLVESVERLLDAPDRLHAMRERCLVDRDRFNPESCVRRIADAMREVMERAGA</sequence>
<dbReference type="CDD" id="cd03801">
    <property type="entry name" value="GT4_PimA-like"/>
    <property type="match status" value="1"/>
</dbReference>
<dbReference type="Proteomes" id="UP001385389">
    <property type="component" value="Chromosome"/>
</dbReference>
<protein>
    <submittedName>
        <fullName evidence="2">Glycosyltransferase family 4 protein</fullName>
        <ecNumber evidence="2">2.4.-.-</ecNumber>
    </submittedName>
</protein>
<keyword evidence="2" id="KW-0808">Transferase</keyword>
<dbReference type="Gene3D" id="3.40.50.2000">
    <property type="entry name" value="Glycogen Phosphorylase B"/>
    <property type="match status" value="2"/>
</dbReference>
<dbReference type="InterPro" id="IPR001296">
    <property type="entry name" value="Glyco_trans_1"/>
</dbReference>
<dbReference type="EC" id="2.4.-.-" evidence="2"/>
<dbReference type="GO" id="GO:0016757">
    <property type="term" value="F:glycosyltransferase activity"/>
    <property type="evidence" value="ECO:0007669"/>
    <property type="project" value="UniProtKB-KW"/>
</dbReference>
<dbReference type="RefSeq" id="WP_338667638.1">
    <property type="nucleotide sequence ID" value="NZ_CP146609.1"/>
</dbReference>
<dbReference type="Pfam" id="PF00534">
    <property type="entry name" value="Glycos_transf_1"/>
    <property type="match status" value="1"/>
</dbReference>